<dbReference type="AlphaFoldDB" id="A0A6C0H9B6"/>
<name>A0A6C0H9B6_9ZZZZ</name>
<evidence type="ECO:0000313" key="1">
    <source>
        <dbReference type="EMBL" id="QHT76705.1"/>
    </source>
</evidence>
<dbReference type="EMBL" id="MN739900">
    <property type="protein sequence ID" value="QHT76705.1"/>
    <property type="molecule type" value="Genomic_DNA"/>
</dbReference>
<evidence type="ECO:0008006" key="2">
    <source>
        <dbReference type="Google" id="ProtNLM"/>
    </source>
</evidence>
<accession>A0A6C0H9B6</accession>
<organism evidence="1">
    <name type="scientific">viral metagenome</name>
    <dbReference type="NCBI Taxonomy" id="1070528"/>
    <lineage>
        <taxon>unclassified sequences</taxon>
        <taxon>metagenomes</taxon>
        <taxon>organismal metagenomes</taxon>
    </lineage>
</organism>
<reference evidence="1" key="1">
    <citation type="journal article" date="2020" name="Nature">
        <title>Giant virus diversity and host interactions through global metagenomics.</title>
        <authorList>
            <person name="Schulz F."/>
            <person name="Roux S."/>
            <person name="Paez-Espino D."/>
            <person name="Jungbluth S."/>
            <person name="Walsh D.A."/>
            <person name="Denef V.J."/>
            <person name="McMahon K.D."/>
            <person name="Konstantinidis K.T."/>
            <person name="Eloe-Fadrosh E.A."/>
            <person name="Kyrpides N.C."/>
            <person name="Woyke T."/>
        </authorList>
    </citation>
    <scope>NUCLEOTIDE SEQUENCE</scope>
    <source>
        <strain evidence="1">GVMAG-M-3300023179-82</strain>
    </source>
</reference>
<protein>
    <recommendedName>
        <fullName evidence="2">C2H2-type domain-containing protein</fullName>
    </recommendedName>
</protein>
<proteinExistence type="predicted"/>
<sequence>MDKNNLTYFDDENKTYRCIKCESSISNINNIIKHQKTKKCNDIYNYKINSDNNLLQLIDNTQSSAIPDNSTTHNLSKYDNKMEMYRCIKCNKVLKNNIENDILKHQKTQWCINRHKQIQPIVKGLQLLNFMMG</sequence>